<feature type="non-terminal residue" evidence="2">
    <location>
        <position position="1"/>
    </location>
</feature>
<evidence type="ECO:0000259" key="1">
    <source>
        <dbReference type="Pfam" id="PF14291"/>
    </source>
</evidence>
<sequence>ENGNFNQLVLLISRHNPTMKRWLDDKKFRKHNVTYLSHDSQNEFIDLLADETKNTIIEEVKKSDFFSLMADTTPDVSHQDQLSICLQVCERLLAVCEAVDKTGLGIAENIKEIIQKNGLPCENIAFQSYDFASSMSGKINGTRQKLSDLVGHIIYFIPCQAHRINTFLEHSCNASAVVGDLFSNLKQFTKRYTHLHCKLTEIENSLHLRNLSKTRWTARAESLKAVWISYEIILEALLVMSSAQKLDKSTRTQAFGLSKKMLSFDFVIALYFMKNIMYKMKILTEKLKAIELNVIDALMLLNNTIEILKDINNDDAGMENLVE</sequence>
<evidence type="ECO:0000313" key="2">
    <source>
        <dbReference type="EMBL" id="KAF0682219.1"/>
    </source>
</evidence>
<protein>
    <submittedName>
        <fullName evidence="2">Zinc finger MYM-type protein 1-like</fullName>
    </submittedName>
</protein>
<dbReference type="OrthoDB" id="6620445at2759"/>
<dbReference type="Pfam" id="PF14291">
    <property type="entry name" value="DUF4371"/>
    <property type="match status" value="1"/>
</dbReference>
<feature type="non-terminal residue" evidence="2">
    <location>
        <position position="323"/>
    </location>
</feature>
<dbReference type="InterPro" id="IPR025398">
    <property type="entry name" value="DUF4371"/>
</dbReference>
<dbReference type="PANTHER" id="PTHR45749:SF21">
    <property type="entry name" value="DUF4371 DOMAIN-CONTAINING PROTEIN"/>
    <property type="match status" value="1"/>
</dbReference>
<name>A0A6G0VGU1_APHCR</name>
<dbReference type="SUPFAM" id="SSF53098">
    <property type="entry name" value="Ribonuclease H-like"/>
    <property type="match status" value="1"/>
</dbReference>
<dbReference type="InterPro" id="IPR012337">
    <property type="entry name" value="RNaseH-like_sf"/>
</dbReference>
<organism evidence="2 3">
    <name type="scientific">Aphis craccivora</name>
    <name type="common">Cowpea aphid</name>
    <dbReference type="NCBI Taxonomy" id="307492"/>
    <lineage>
        <taxon>Eukaryota</taxon>
        <taxon>Metazoa</taxon>
        <taxon>Ecdysozoa</taxon>
        <taxon>Arthropoda</taxon>
        <taxon>Hexapoda</taxon>
        <taxon>Insecta</taxon>
        <taxon>Pterygota</taxon>
        <taxon>Neoptera</taxon>
        <taxon>Paraneoptera</taxon>
        <taxon>Hemiptera</taxon>
        <taxon>Sternorrhyncha</taxon>
        <taxon>Aphidomorpha</taxon>
        <taxon>Aphidoidea</taxon>
        <taxon>Aphididae</taxon>
        <taxon>Aphidini</taxon>
        <taxon>Aphis</taxon>
        <taxon>Aphis</taxon>
    </lineage>
</organism>
<accession>A0A6G0VGU1</accession>
<dbReference type="Proteomes" id="UP000478052">
    <property type="component" value="Unassembled WGS sequence"/>
</dbReference>
<proteinExistence type="predicted"/>
<dbReference type="EMBL" id="VUJU01017659">
    <property type="protein sequence ID" value="KAF0682219.1"/>
    <property type="molecule type" value="Genomic_DNA"/>
</dbReference>
<evidence type="ECO:0000313" key="3">
    <source>
        <dbReference type="Proteomes" id="UP000478052"/>
    </source>
</evidence>
<dbReference type="PANTHER" id="PTHR45749">
    <property type="match status" value="1"/>
</dbReference>
<feature type="domain" description="DUF4371" evidence="1">
    <location>
        <begin position="2"/>
        <end position="141"/>
    </location>
</feature>
<keyword evidence="3" id="KW-1185">Reference proteome</keyword>
<reference evidence="2 3" key="1">
    <citation type="submission" date="2019-08" db="EMBL/GenBank/DDBJ databases">
        <title>Whole genome of Aphis craccivora.</title>
        <authorList>
            <person name="Voronova N.V."/>
            <person name="Shulinski R.S."/>
            <person name="Bandarenka Y.V."/>
            <person name="Zhorov D.G."/>
            <person name="Warner D."/>
        </authorList>
    </citation>
    <scope>NUCLEOTIDE SEQUENCE [LARGE SCALE GENOMIC DNA]</scope>
    <source>
        <strain evidence="2">180601</strain>
        <tissue evidence="2">Whole Body</tissue>
    </source>
</reference>
<gene>
    <name evidence="2" type="ORF">FWK35_00036616</name>
</gene>
<dbReference type="AlphaFoldDB" id="A0A6G0VGU1"/>
<comment type="caution">
    <text evidence="2">The sequence shown here is derived from an EMBL/GenBank/DDBJ whole genome shotgun (WGS) entry which is preliminary data.</text>
</comment>